<feature type="domain" description="Glycosyl transferase family 1" evidence="1">
    <location>
        <begin position="153"/>
        <end position="320"/>
    </location>
</feature>
<sequence>MRILYFYKFCILGGVTTQLANRLKFLRHHSEVHFAFLEDYGGVSAFEGYEHVRILGTVEEIKSYMEAFDFDVIITIDTYELYEALGPVQEGKVIIHEVHTTYSEPLQKLAATKDSLPFHYVITPSAYMKDYLDGIGIAGAYHINNCLDTDLFRYEAGIEQEPATILWVGKLDDHKNWSSYLNIAGKLNAKMPELQFMLVGGYTAPEEIKKQLMVKVAQQGIKHFKWIPKVDYDEMHRYYSSVAQSGGLYISTTTNESFGMTVLEAMACRCPVVVPSVGALPELLDGSLSVSLYESGNEAECVDRLSALLEQNSLREGLKSLGEQKARTTYSIEQVGEEYMELLERFREERIIPK</sequence>
<gene>
    <name evidence="2" type="ORF">UQ64_19055</name>
</gene>
<dbReference type="Pfam" id="PF00534">
    <property type="entry name" value="Glycos_transf_1"/>
    <property type="match status" value="1"/>
</dbReference>
<dbReference type="SUPFAM" id="SSF53756">
    <property type="entry name" value="UDP-Glycosyltransferase/glycogen phosphorylase"/>
    <property type="match status" value="1"/>
</dbReference>
<reference evidence="2 3" key="1">
    <citation type="journal article" date="2015" name="Int. Biodeterior. Biodegradation">
        <title>Physiological and genetic screening methods for the isolation of methyl tert-butyl ether-degrading bacteria for bioremediation purposes.</title>
        <authorList>
            <person name="Guisado I.M."/>
            <person name="Purswani J."/>
            <person name="Gonzalez Lopez J."/>
            <person name="Pozo C."/>
        </authorList>
    </citation>
    <scope>NUCLEOTIDE SEQUENCE [LARGE SCALE GENOMIC DNA]</scope>
    <source>
        <strain evidence="2 3">SH7</strain>
    </source>
</reference>
<proteinExistence type="predicted"/>
<evidence type="ECO:0000259" key="1">
    <source>
        <dbReference type="Pfam" id="PF00534"/>
    </source>
</evidence>
<dbReference type="PANTHER" id="PTHR45947:SF3">
    <property type="entry name" value="SULFOQUINOVOSYL TRANSFERASE SQD2"/>
    <property type="match status" value="1"/>
</dbReference>
<name>A0A0W1AWD1_9BACL</name>
<dbReference type="Proteomes" id="UP000054709">
    <property type="component" value="Unassembled WGS sequence"/>
</dbReference>
<protein>
    <recommendedName>
        <fullName evidence="1">Glycosyl transferase family 1 domain-containing protein</fullName>
    </recommendedName>
</protein>
<dbReference type="CDD" id="cd03801">
    <property type="entry name" value="GT4_PimA-like"/>
    <property type="match status" value="1"/>
</dbReference>
<dbReference type="Gene3D" id="3.40.50.2000">
    <property type="entry name" value="Glycogen Phosphorylase B"/>
    <property type="match status" value="2"/>
</dbReference>
<dbReference type="InterPro" id="IPR001296">
    <property type="entry name" value="Glyco_trans_1"/>
</dbReference>
<dbReference type="GO" id="GO:0016757">
    <property type="term" value="F:glycosyltransferase activity"/>
    <property type="evidence" value="ECO:0007669"/>
    <property type="project" value="InterPro"/>
</dbReference>
<keyword evidence="3" id="KW-1185">Reference proteome</keyword>
<accession>A0A0W1AWD1</accession>
<dbReference type="PANTHER" id="PTHR45947">
    <property type="entry name" value="SULFOQUINOVOSYL TRANSFERASE SQD2"/>
    <property type="match status" value="1"/>
</dbReference>
<dbReference type="InterPro" id="IPR050194">
    <property type="entry name" value="Glycosyltransferase_grp1"/>
</dbReference>
<evidence type="ECO:0000313" key="3">
    <source>
        <dbReference type="Proteomes" id="UP000054709"/>
    </source>
</evidence>
<dbReference type="AlphaFoldDB" id="A0A0W1AWD1"/>
<organism evidence="2 3">
    <name type="scientific">Paenibacillus etheri</name>
    <dbReference type="NCBI Taxonomy" id="1306852"/>
    <lineage>
        <taxon>Bacteria</taxon>
        <taxon>Bacillati</taxon>
        <taxon>Bacillota</taxon>
        <taxon>Bacilli</taxon>
        <taxon>Bacillales</taxon>
        <taxon>Paenibacillaceae</taxon>
        <taxon>Paenibacillus</taxon>
    </lineage>
</organism>
<comment type="caution">
    <text evidence="2">The sequence shown here is derived from an EMBL/GenBank/DDBJ whole genome shotgun (WGS) entry which is preliminary data.</text>
</comment>
<dbReference type="EMBL" id="LCZJ02000026">
    <property type="protein sequence ID" value="KTD85598.1"/>
    <property type="molecule type" value="Genomic_DNA"/>
</dbReference>
<evidence type="ECO:0000313" key="2">
    <source>
        <dbReference type="EMBL" id="KTD85598.1"/>
    </source>
</evidence>